<keyword evidence="4" id="KW-1185">Reference proteome</keyword>
<dbReference type="Proteomes" id="UP000464524">
    <property type="component" value="Chromosome"/>
</dbReference>
<dbReference type="InterPro" id="IPR000757">
    <property type="entry name" value="Beta-glucanase-like"/>
</dbReference>
<dbReference type="RefSeq" id="WP_160177918.1">
    <property type="nucleotide sequence ID" value="NZ_CP047656.1"/>
</dbReference>
<gene>
    <name evidence="3" type="ORF">FX988_00193</name>
</gene>
<dbReference type="GO" id="GO:0005975">
    <property type="term" value="P:carbohydrate metabolic process"/>
    <property type="evidence" value="ECO:0007669"/>
    <property type="project" value="InterPro"/>
</dbReference>
<dbReference type="SUPFAM" id="SSF49899">
    <property type="entry name" value="Concanavalin A-like lectins/glucanases"/>
    <property type="match status" value="1"/>
</dbReference>
<feature type="domain" description="GH16" evidence="2">
    <location>
        <begin position="66"/>
        <end position="322"/>
    </location>
</feature>
<organism evidence="3 4">
    <name type="scientific">Paraglaciecola mesophila</name>
    <dbReference type="NCBI Taxonomy" id="197222"/>
    <lineage>
        <taxon>Bacteria</taxon>
        <taxon>Pseudomonadati</taxon>
        <taxon>Pseudomonadota</taxon>
        <taxon>Gammaproteobacteria</taxon>
        <taxon>Alteromonadales</taxon>
        <taxon>Alteromonadaceae</taxon>
        <taxon>Paraglaciecola</taxon>
    </lineage>
</organism>
<sequence>MHHRQLHFAKETKRVPFVNKIIVALLTNAALSALMACSPPTTANKLDESLPVIAPFSVPGHAPQIEALDWIPVASMSDEFNGSEIDLNKWQIDPVGNGWMWIGRPPGLFKAENVSVTGGSMNVEVSPLEETTYLKGREYKYQGAIVRSLEAGQPGWYYEARMKANATEMSSTFWLMTKSDGVKKLELDIQECVGKMSPYATEWAKNWDRIFHSNAIHRVNQHNPHKVQIQGFEYLPEQNHERYFVYAAWWKSEKEVRFYLDGKYVYSIEPSVDWDVPAFYQMAIETYDWNPVPDDGGMVVTGTQEERTTRYDWIRTWRPADSSERL</sequence>
<evidence type="ECO:0000256" key="1">
    <source>
        <dbReference type="ARBA" id="ARBA00006865"/>
    </source>
</evidence>
<keyword evidence="3" id="KW-0326">Glycosidase</keyword>
<proteinExistence type="inferred from homology"/>
<evidence type="ECO:0000259" key="2">
    <source>
        <dbReference type="PROSITE" id="PS51762"/>
    </source>
</evidence>
<dbReference type="InterPro" id="IPR013320">
    <property type="entry name" value="ConA-like_dom_sf"/>
</dbReference>
<dbReference type="Gene3D" id="2.60.120.200">
    <property type="match status" value="1"/>
</dbReference>
<dbReference type="EC" id="3.2.1.178" evidence="3"/>
<dbReference type="PROSITE" id="PS51762">
    <property type="entry name" value="GH16_2"/>
    <property type="match status" value="1"/>
</dbReference>
<dbReference type="GO" id="GO:0004553">
    <property type="term" value="F:hydrolase activity, hydrolyzing O-glycosyl compounds"/>
    <property type="evidence" value="ECO:0007669"/>
    <property type="project" value="InterPro"/>
</dbReference>
<dbReference type="EMBL" id="CP047656">
    <property type="protein sequence ID" value="QHJ09984.1"/>
    <property type="molecule type" value="Genomic_DNA"/>
</dbReference>
<name>A0A857JH29_9ALTE</name>
<dbReference type="OrthoDB" id="9809583at2"/>
<dbReference type="KEGG" id="pmes:FX988_00193"/>
<evidence type="ECO:0000313" key="4">
    <source>
        <dbReference type="Proteomes" id="UP000464524"/>
    </source>
</evidence>
<keyword evidence="3" id="KW-0378">Hydrolase</keyword>
<reference evidence="3 4" key="1">
    <citation type="submission" date="2019-12" db="EMBL/GenBank/DDBJ databases">
        <title>Genome sequencing and assembly of endphytes of Porphyra tenera.</title>
        <authorList>
            <person name="Park J.M."/>
            <person name="Shin R."/>
            <person name="Jo S.H."/>
        </authorList>
    </citation>
    <scope>NUCLEOTIDE SEQUENCE [LARGE SCALE GENOMIC DNA]</scope>
    <source>
        <strain evidence="3 4">GPM4</strain>
    </source>
</reference>
<comment type="similarity">
    <text evidence="1">Belongs to the glycosyl hydrolase 16 family.</text>
</comment>
<protein>
    <submittedName>
        <fullName evidence="3">Beta-porphyranase B</fullName>
        <ecNumber evidence="3">3.2.1.178</ecNumber>
    </submittedName>
</protein>
<accession>A0A857JH29</accession>
<dbReference type="AlphaFoldDB" id="A0A857JH29"/>
<evidence type="ECO:0000313" key="3">
    <source>
        <dbReference type="EMBL" id="QHJ09984.1"/>
    </source>
</evidence>